<organism evidence="7 8">
    <name type="scientific">Camelina sativa</name>
    <name type="common">False flax</name>
    <name type="synonym">Myagrum sativum</name>
    <dbReference type="NCBI Taxonomy" id="90675"/>
    <lineage>
        <taxon>Eukaryota</taxon>
        <taxon>Viridiplantae</taxon>
        <taxon>Streptophyta</taxon>
        <taxon>Embryophyta</taxon>
        <taxon>Tracheophyta</taxon>
        <taxon>Spermatophyta</taxon>
        <taxon>Magnoliopsida</taxon>
        <taxon>eudicotyledons</taxon>
        <taxon>Gunneridae</taxon>
        <taxon>Pentapetalae</taxon>
        <taxon>rosids</taxon>
        <taxon>malvids</taxon>
        <taxon>Brassicales</taxon>
        <taxon>Brassicaceae</taxon>
        <taxon>Camelineae</taxon>
        <taxon>Camelina</taxon>
    </lineage>
</organism>
<evidence type="ECO:0000256" key="2">
    <source>
        <dbReference type="ARBA" id="ARBA00022771"/>
    </source>
</evidence>
<dbReference type="Proteomes" id="UP000694864">
    <property type="component" value="Chromosome 6"/>
</dbReference>
<sequence length="152" mass="17300">MSNLSTKSTGTSSSRARGRVFGVPKRCWCGEAVVALILISKSDPNPYRRYYRCSFVATNKLRNDEHTFKWVDEALLNEVDALISRNAGLEQQLKELRTERLEFDTMVYEKMEKEVLEKVEDGLGEAKSWNKKMMSVILLVCMVMIGLSKVVG</sequence>
<evidence type="ECO:0000313" key="7">
    <source>
        <dbReference type="Proteomes" id="UP000694864"/>
    </source>
</evidence>
<proteinExistence type="predicted"/>
<evidence type="ECO:0000256" key="5">
    <source>
        <dbReference type="SAM" id="Coils"/>
    </source>
</evidence>
<dbReference type="PROSITE" id="PS51999">
    <property type="entry name" value="ZF_GRF"/>
    <property type="match status" value="1"/>
</dbReference>
<dbReference type="RefSeq" id="XP_010412778.1">
    <property type="nucleotide sequence ID" value="XM_010414476.1"/>
</dbReference>
<keyword evidence="2 4" id="KW-0863">Zinc-finger</keyword>
<evidence type="ECO:0000256" key="3">
    <source>
        <dbReference type="ARBA" id="ARBA00022833"/>
    </source>
</evidence>
<dbReference type="PANTHER" id="PTHR33248">
    <property type="entry name" value="ZINC ION-BINDING PROTEIN"/>
    <property type="match status" value="1"/>
</dbReference>
<keyword evidence="5" id="KW-0175">Coiled coil</keyword>
<evidence type="ECO:0000256" key="4">
    <source>
        <dbReference type="PROSITE-ProRule" id="PRU01343"/>
    </source>
</evidence>
<accession>A0ABM0SL37</accession>
<evidence type="ECO:0000256" key="1">
    <source>
        <dbReference type="ARBA" id="ARBA00022723"/>
    </source>
</evidence>
<evidence type="ECO:0000313" key="8">
    <source>
        <dbReference type="RefSeq" id="XP_010412778.1"/>
    </source>
</evidence>
<feature type="coiled-coil region" evidence="5">
    <location>
        <begin position="79"/>
        <end position="106"/>
    </location>
</feature>
<evidence type="ECO:0000259" key="6">
    <source>
        <dbReference type="PROSITE" id="PS51999"/>
    </source>
</evidence>
<reference evidence="8" key="2">
    <citation type="submission" date="2025-08" db="UniProtKB">
        <authorList>
            <consortium name="RefSeq"/>
        </authorList>
    </citation>
    <scope>IDENTIFICATION</scope>
    <source>
        <tissue evidence="8">Leaf</tissue>
    </source>
</reference>
<keyword evidence="7" id="KW-1185">Reference proteome</keyword>
<gene>
    <name evidence="8" type="primary">LOC104699134</name>
</gene>
<protein>
    <submittedName>
        <fullName evidence="8">Uncharacterized protein At4g04775-like</fullName>
    </submittedName>
</protein>
<keyword evidence="3" id="KW-0862">Zinc</keyword>
<name>A0ABM0SL37_CAMSA</name>
<dbReference type="GeneID" id="104699134"/>
<dbReference type="InterPro" id="IPR010666">
    <property type="entry name" value="Znf_GRF"/>
</dbReference>
<feature type="domain" description="GRF-type" evidence="6">
    <location>
        <begin position="27"/>
        <end position="74"/>
    </location>
</feature>
<reference evidence="7" key="1">
    <citation type="journal article" date="2014" name="Nat. Commun.">
        <title>The emerging biofuel crop Camelina sativa retains a highly undifferentiated hexaploid genome structure.</title>
        <authorList>
            <person name="Kagale S."/>
            <person name="Koh C."/>
            <person name="Nixon J."/>
            <person name="Bollina V."/>
            <person name="Clarke W.E."/>
            <person name="Tuteja R."/>
            <person name="Spillane C."/>
            <person name="Robinson S.J."/>
            <person name="Links M.G."/>
            <person name="Clarke C."/>
            <person name="Higgins E.E."/>
            <person name="Huebert T."/>
            <person name="Sharpe A.G."/>
            <person name="Parkin I.A."/>
        </authorList>
    </citation>
    <scope>NUCLEOTIDE SEQUENCE [LARGE SCALE GENOMIC DNA]</scope>
    <source>
        <strain evidence="7">cv. DH55</strain>
    </source>
</reference>
<keyword evidence="1" id="KW-0479">Metal-binding</keyword>